<protein>
    <submittedName>
        <fullName evidence="1">Gluconate 2-dehydrogenase subunit 3 family protein</fullName>
        <ecNumber evidence="1">1.-.-.-</ecNumber>
    </submittedName>
</protein>
<evidence type="ECO:0000313" key="2">
    <source>
        <dbReference type="Proteomes" id="UP001304650"/>
    </source>
</evidence>
<accession>A0AA96LMN5</accession>
<keyword evidence="2" id="KW-1185">Reference proteome</keyword>
<keyword evidence="1" id="KW-0560">Oxidoreductase</keyword>
<dbReference type="KEGG" id="proo:MJB10_01255"/>
<reference evidence="1" key="1">
    <citation type="submission" date="2022-02" db="EMBL/GenBank/DDBJ databases">
        <title>Paenibacillus sp. MBLB1832 Whole Genome Shotgun Sequencing.</title>
        <authorList>
            <person name="Hwang C.Y."/>
            <person name="Cho E.-S."/>
            <person name="Seo M.-J."/>
        </authorList>
    </citation>
    <scope>NUCLEOTIDE SEQUENCE</scope>
    <source>
        <strain evidence="1">MBLB1832</strain>
    </source>
</reference>
<dbReference type="AlphaFoldDB" id="A0AA96LMN5"/>
<sequence>MSDHNHYPSFDIMEGFTEWDKHTQSIIKTRMHREHALSSLTAIEAENLRAWCSLLMDDHRGEVIQFIIHHIDHKLTDHRGEGYQLVGMPGLREFISRGLKAIDETGWYQNSQPFFQLREDMQRNIMLQIHDGSYPTTKNWEGISQKLLFDKLHQLSIEAYYAHPLIWSEIGFGGPAYPRGYSLQEPDQLETWEAVKRS</sequence>
<dbReference type="RefSeq" id="WP_314800781.1">
    <property type="nucleotide sequence ID" value="NZ_CP130319.1"/>
</dbReference>
<dbReference type="EC" id="1.-.-.-" evidence="1"/>
<name>A0AA96LMN5_9BACL</name>
<evidence type="ECO:0000313" key="1">
    <source>
        <dbReference type="EMBL" id="WNR44807.1"/>
    </source>
</evidence>
<gene>
    <name evidence="1" type="ORF">MJB10_01255</name>
</gene>
<dbReference type="Pfam" id="PF13618">
    <property type="entry name" value="Gluconate_2-dh3"/>
    <property type="match status" value="1"/>
</dbReference>
<dbReference type="GO" id="GO:0016491">
    <property type="term" value="F:oxidoreductase activity"/>
    <property type="evidence" value="ECO:0007669"/>
    <property type="project" value="UniProtKB-KW"/>
</dbReference>
<dbReference type="Proteomes" id="UP001304650">
    <property type="component" value="Chromosome"/>
</dbReference>
<dbReference type="InterPro" id="IPR027056">
    <property type="entry name" value="Gluconate_2DH_su3"/>
</dbReference>
<organism evidence="1 2">
    <name type="scientific">Paenibacillus roseopurpureus</name>
    <dbReference type="NCBI Taxonomy" id="2918901"/>
    <lineage>
        <taxon>Bacteria</taxon>
        <taxon>Bacillati</taxon>
        <taxon>Bacillota</taxon>
        <taxon>Bacilli</taxon>
        <taxon>Bacillales</taxon>
        <taxon>Paenibacillaceae</taxon>
        <taxon>Paenibacillus</taxon>
    </lineage>
</organism>
<proteinExistence type="predicted"/>
<dbReference type="EMBL" id="CP130319">
    <property type="protein sequence ID" value="WNR44807.1"/>
    <property type="molecule type" value="Genomic_DNA"/>
</dbReference>